<dbReference type="InterPro" id="IPR023574">
    <property type="entry name" value="Ribosomal_uL4_dom_sf"/>
</dbReference>
<dbReference type="EMBL" id="KY709210">
    <property type="protein sequence ID" value="ARO90992.1"/>
    <property type="molecule type" value="Genomic_DNA"/>
</dbReference>
<sequence length="214" mass="23961">MTITTKIDYSIHSLQGLSPNKLEIECKIEDKNANYIIHRALINQLATKRQGTASTKTRSEVRGGGRKPWKQKGSGRARAGSTRSPLWKGGGVTFGPRPRSFSKKINKKEWRLALLTLLKNKTSNSIIVEGFHEQFKSPKTKLLLDILSTWKISGNSKNLIILENSNSNILLSARNIPKLKVINADNLNIVDILNADNLIITVEALKKIYEVYNV</sequence>
<comment type="function">
    <text evidence="1 8">Probably binds the 23S rRNA.</text>
</comment>
<evidence type="ECO:0000256" key="2">
    <source>
        <dbReference type="ARBA" id="ARBA00010528"/>
    </source>
</evidence>
<keyword evidence="4 8" id="KW-0694">RNA-binding</keyword>
<keyword evidence="5 8" id="KW-0689">Ribosomal protein</keyword>
<dbReference type="SUPFAM" id="SSF52166">
    <property type="entry name" value="Ribosomal protein L4"/>
    <property type="match status" value="1"/>
</dbReference>
<evidence type="ECO:0000256" key="3">
    <source>
        <dbReference type="ARBA" id="ARBA00022730"/>
    </source>
</evidence>
<keyword evidence="3 8" id="KW-0699">rRNA-binding</keyword>
<gene>
    <name evidence="8 10" type="primary">rpl4</name>
</gene>
<dbReference type="NCBIfam" id="TIGR03953">
    <property type="entry name" value="rplD_bact"/>
    <property type="match status" value="1"/>
</dbReference>
<organism evidence="10">
    <name type="scientific">Corynoplastis japonica</name>
    <dbReference type="NCBI Taxonomy" id="700918"/>
    <lineage>
        <taxon>Eukaryota</taxon>
        <taxon>Rhodophyta</taxon>
        <taxon>Rhodellophyceae</taxon>
        <taxon>Rhodellales</taxon>
        <taxon>Rhodellaceae</taxon>
        <taxon>Corynoplastis</taxon>
    </lineage>
</organism>
<evidence type="ECO:0000256" key="4">
    <source>
        <dbReference type="ARBA" id="ARBA00022884"/>
    </source>
</evidence>
<name>A0A1X9PU18_9RHOD</name>
<dbReference type="Pfam" id="PF00573">
    <property type="entry name" value="Ribosomal_L4"/>
    <property type="match status" value="1"/>
</dbReference>
<comment type="subunit">
    <text evidence="8">Part of the 50S ribosomal subunit.</text>
</comment>
<dbReference type="HAMAP" id="MF_01328_B">
    <property type="entry name" value="Ribosomal_uL4_B"/>
    <property type="match status" value="1"/>
</dbReference>
<reference evidence="10" key="1">
    <citation type="submission" date="2017-03" db="EMBL/GenBank/DDBJ databases">
        <title>The new red algal subphylum Proteorhodophytina comprises the largest and most divergent plastid genomes known.</title>
        <authorList>
            <person name="Munoz-Gomez S.A."/>
            <person name="Mejia-Franco F.G."/>
            <person name="Durnin K."/>
            <person name="Morgan C."/>
            <person name="Grisdale C.J."/>
            <person name="Archibald J.M."/>
            <person name="Slamovits C.H."/>
        </authorList>
    </citation>
    <scope>NUCLEOTIDE SEQUENCE</scope>
    <source>
        <strain evidence="10">NIES-2662</strain>
    </source>
</reference>
<geneLocation type="chloroplast" evidence="10"/>
<dbReference type="GO" id="GO:0006412">
    <property type="term" value="P:translation"/>
    <property type="evidence" value="ECO:0007669"/>
    <property type="project" value="UniProtKB-UniRule"/>
</dbReference>
<dbReference type="GO" id="GO:1990904">
    <property type="term" value="C:ribonucleoprotein complex"/>
    <property type="evidence" value="ECO:0007669"/>
    <property type="project" value="UniProtKB-KW"/>
</dbReference>
<comment type="subcellular location">
    <subcellularLocation>
        <location evidence="8">Plastid</location>
        <location evidence="8">Chloroplast</location>
    </subcellularLocation>
</comment>
<dbReference type="InterPro" id="IPR002136">
    <property type="entry name" value="Ribosomal_uL4"/>
</dbReference>
<evidence type="ECO:0000256" key="7">
    <source>
        <dbReference type="ARBA" id="ARBA00035208"/>
    </source>
</evidence>
<keyword evidence="10" id="KW-0934">Plastid</keyword>
<dbReference type="GO" id="GO:0019843">
    <property type="term" value="F:rRNA binding"/>
    <property type="evidence" value="ECO:0007669"/>
    <property type="project" value="UniProtKB-UniRule"/>
</dbReference>
<evidence type="ECO:0000313" key="10">
    <source>
        <dbReference type="EMBL" id="ARO90992.1"/>
    </source>
</evidence>
<dbReference type="GO" id="GO:0009507">
    <property type="term" value="C:chloroplast"/>
    <property type="evidence" value="ECO:0007669"/>
    <property type="project" value="UniProtKB-SubCell"/>
</dbReference>
<dbReference type="AlphaFoldDB" id="A0A1X9PU18"/>
<comment type="similarity">
    <text evidence="2 8">Belongs to the universal ribosomal protein uL4 family.</text>
</comment>
<feature type="region of interest" description="Disordered" evidence="9">
    <location>
        <begin position="48"/>
        <end position="89"/>
    </location>
</feature>
<dbReference type="GO" id="GO:0005840">
    <property type="term" value="C:ribosome"/>
    <property type="evidence" value="ECO:0007669"/>
    <property type="project" value="UniProtKB-KW"/>
</dbReference>
<dbReference type="PANTHER" id="PTHR10746:SF17">
    <property type="entry name" value="LARGE RIBOSOMAL SUBUNIT PROTEIN UL4C"/>
    <property type="match status" value="1"/>
</dbReference>
<dbReference type="PANTHER" id="PTHR10746">
    <property type="entry name" value="50S RIBOSOMAL PROTEIN L4"/>
    <property type="match status" value="1"/>
</dbReference>
<keyword evidence="6 8" id="KW-0687">Ribonucleoprotein</keyword>
<dbReference type="GO" id="GO:0003735">
    <property type="term" value="F:structural constituent of ribosome"/>
    <property type="evidence" value="ECO:0007669"/>
    <property type="project" value="InterPro"/>
</dbReference>
<protein>
    <recommendedName>
        <fullName evidence="7 8">Large ribosomal subunit protein uL4c</fullName>
    </recommendedName>
</protein>
<keyword evidence="10" id="KW-0150">Chloroplast</keyword>
<evidence type="ECO:0000256" key="9">
    <source>
        <dbReference type="SAM" id="MobiDB-lite"/>
    </source>
</evidence>
<evidence type="ECO:0000256" key="6">
    <source>
        <dbReference type="ARBA" id="ARBA00023274"/>
    </source>
</evidence>
<accession>A0A1X9PU18</accession>
<evidence type="ECO:0000256" key="5">
    <source>
        <dbReference type="ARBA" id="ARBA00022980"/>
    </source>
</evidence>
<proteinExistence type="inferred from homology"/>
<feature type="compositionally biased region" description="Basic residues" evidence="9">
    <location>
        <begin position="64"/>
        <end position="75"/>
    </location>
</feature>
<evidence type="ECO:0000256" key="8">
    <source>
        <dbReference type="HAMAP-Rule" id="MF_01328"/>
    </source>
</evidence>
<dbReference type="InterPro" id="IPR013005">
    <property type="entry name" value="Ribosomal_uL4-like"/>
</dbReference>
<evidence type="ECO:0000256" key="1">
    <source>
        <dbReference type="ARBA" id="ARBA00004083"/>
    </source>
</evidence>
<dbReference type="Gene3D" id="3.40.1370.10">
    <property type="match status" value="1"/>
</dbReference>